<organism evidence="1 2">
    <name type="scientific">Mangrovivirga cuniculi</name>
    <dbReference type="NCBI Taxonomy" id="2715131"/>
    <lineage>
        <taxon>Bacteria</taxon>
        <taxon>Pseudomonadati</taxon>
        <taxon>Bacteroidota</taxon>
        <taxon>Cytophagia</taxon>
        <taxon>Cytophagales</taxon>
        <taxon>Mangrovivirgaceae</taxon>
        <taxon>Mangrovivirga</taxon>
    </lineage>
</organism>
<gene>
    <name evidence="1" type="ORF">DCC35_16130</name>
</gene>
<dbReference type="RefSeq" id="WP_137091755.1">
    <property type="nucleotide sequence ID" value="NZ_CP028923.1"/>
</dbReference>
<dbReference type="Proteomes" id="UP000298616">
    <property type="component" value="Chromosome"/>
</dbReference>
<dbReference type="OrthoDB" id="9983488at2"/>
<dbReference type="AlphaFoldDB" id="A0A4D7JRK8"/>
<name>A0A4D7JRK8_9BACT</name>
<accession>A0A4D7JRK8</accession>
<reference evidence="1 2" key="1">
    <citation type="submission" date="2018-04" db="EMBL/GenBank/DDBJ databases">
        <title>Complete genome uncultured novel isolate.</title>
        <authorList>
            <person name="Merlino G."/>
        </authorList>
    </citation>
    <scope>NUCLEOTIDE SEQUENCE [LARGE SCALE GENOMIC DNA]</scope>
    <source>
        <strain evidence="2">R1DC9</strain>
    </source>
</reference>
<keyword evidence="2" id="KW-1185">Reference proteome</keyword>
<dbReference type="KEGG" id="fpf:DCC35_16130"/>
<sequence length="80" mass="9288">MIGKQGEFWIVELTATIENRGKAQHKMSKIGFDLNAMFEDDQVESEEKWGGQINFPHRLVWGSYLPKHQKYFFVDPGTKA</sequence>
<dbReference type="EMBL" id="CP028923">
    <property type="protein sequence ID" value="QCK16160.1"/>
    <property type="molecule type" value="Genomic_DNA"/>
</dbReference>
<proteinExistence type="predicted"/>
<protein>
    <submittedName>
        <fullName evidence="1">Uncharacterized protein</fullName>
    </submittedName>
</protein>
<evidence type="ECO:0000313" key="1">
    <source>
        <dbReference type="EMBL" id="QCK16160.1"/>
    </source>
</evidence>
<evidence type="ECO:0000313" key="2">
    <source>
        <dbReference type="Proteomes" id="UP000298616"/>
    </source>
</evidence>